<keyword evidence="3" id="KW-1185">Reference proteome</keyword>
<dbReference type="AlphaFoldDB" id="A0A168FXQ7"/>
<feature type="region of interest" description="Disordered" evidence="1">
    <location>
        <begin position="1"/>
        <end position="96"/>
    </location>
</feature>
<gene>
    <name evidence="2" type="ORF">LEL_07739</name>
</gene>
<dbReference type="Proteomes" id="UP000076881">
    <property type="component" value="Unassembled WGS sequence"/>
</dbReference>
<reference evidence="2 3" key="1">
    <citation type="journal article" date="2016" name="Genome Biol. Evol.">
        <title>Divergent and convergent evolution of fungal pathogenicity.</title>
        <authorList>
            <person name="Shang Y."/>
            <person name="Xiao G."/>
            <person name="Zheng P."/>
            <person name="Cen K."/>
            <person name="Zhan S."/>
            <person name="Wang C."/>
        </authorList>
    </citation>
    <scope>NUCLEOTIDE SEQUENCE [LARGE SCALE GENOMIC DNA]</scope>
    <source>
        <strain evidence="2 3">RCEF 1005</strain>
    </source>
</reference>
<accession>A0A168FXQ7</accession>
<proteinExistence type="predicted"/>
<sequence>MAQTDKMQPPADRPYKKHLDEAASHQTDDYREPGVIQKAVEIGHQAASTKTEEAEEAPAPDPSQQPARPVHDEHIENFVREQHRQDGSKILEGHKQ</sequence>
<protein>
    <submittedName>
        <fullName evidence="2">Uncharacterized protein</fullName>
    </submittedName>
</protein>
<evidence type="ECO:0000256" key="1">
    <source>
        <dbReference type="SAM" id="MobiDB-lite"/>
    </source>
</evidence>
<organism evidence="2 3">
    <name type="scientific">Akanthomyces lecanii RCEF 1005</name>
    <dbReference type="NCBI Taxonomy" id="1081108"/>
    <lineage>
        <taxon>Eukaryota</taxon>
        <taxon>Fungi</taxon>
        <taxon>Dikarya</taxon>
        <taxon>Ascomycota</taxon>
        <taxon>Pezizomycotina</taxon>
        <taxon>Sordariomycetes</taxon>
        <taxon>Hypocreomycetidae</taxon>
        <taxon>Hypocreales</taxon>
        <taxon>Cordycipitaceae</taxon>
        <taxon>Akanthomyces</taxon>
        <taxon>Cordyceps confragosa</taxon>
    </lineage>
</organism>
<evidence type="ECO:0000313" key="3">
    <source>
        <dbReference type="Proteomes" id="UP000076881"/>
    </source>
</evidence>
<dbReference type="OrthoDB" id="3436397at2759"/>
<dbReference type="EMBL" id="AZHF01000005">
    <property type="protein sequence ID" value="OAA75751.1"/>
    <property type="molecule type" value="Genomic_DNA"/>
</dbReference>
<feature type="compositionally biased region" description="Basic and acidic residues" evidence="1">
    <location>
        <begin position="69"/>
        <end position="96"/>
    </location>
</feature>
<evidence type="ECO:0000313" key="2">
    <source>
        <dbReference type="EMBL" id="OAA75751.1"/>
    </source>
</evidence>
<comment type="caution">
    <text evidence="2">The sequence shown here is derived from an EMBL/GenBank/DDBJ whole genome shotgun (WGS) entry which is preliminary data.</text>
</comment>
<name>A0A168FXQ7_CORDF</name>
<feature type="compositionally biased region" description="Basic and acidic residues" evidence="1">
    <location>
        <begin position="13"/>
        <end position="32"/>
    </location>
</feature>